<dbReference type="PROSITE" id="PS50181">
    <property type="entry name" value="FBOX"/>
    <property type="match status" value="1"/>
</dbReference>
<name>B6TVC0_MAIZE</name>
<dbReference type="CDD" id="cd09917">
    <property type="entry name" value="F-box_SF"/>
    <property type="match status" value="1"/>
</dbReference>
<dbReference type="PANTHER" id="PTHR10706">
    <property type="entry name" value="F-BOX FAMILY PROTEIN"/>
    <property type="match status" value="1"/>
</dbReference>
<dbReference type="AlphaFoldDB" id="B6TVC0"/>
<dbReference type="InterPro" id="IPR011043">
    <property type="entry name" value="Gal_Oxase/kelch_b-propeller"/>
</dbReference>
<sequence length="418" mass="46976">MLAMGTEEWELYPCSYSGSQVIEYRPVSEDEDGEDDQNGADVAVSLDAVLPDDLLEKVLSLLPVASVIRSGSVCRRWHEIVHAQRHAWSKTVPEKPWYFMFTCSQDAVSGFAYDPSLRKWYGFDFPCIERSNWATSSSAGLVCLMDSDNRRSVLVCNPITKDWKRLPDAPAAGGRTADYSGLAFSVDRSTHRYTVAVARSSQVPSEYYQWEFSIHLYDSVSGTWATPFTGVLLGWRGGDECVICDGVLYYLVYSTGVVMNDSEHRHCLVMYDLAARHSSSSSSHTSLLSMAIPAPCALTCGRLMNLSERLVLVGGIGKQDRPGVIKGIGIWELRRKEWHEVARMPHRYFQGFGEFDDVFASCGARDLIYIQSYGSPALLTFEMNHRSWRWSAKSPVSKRFPLQLFTGFSFEPRLDIAL</sequence>
<dbReference type="PANTHER" id="PTHR10706:SF144">
    <property type="entry name" value="OS02G0260200 PROTEIN"/>
    <property type="match status" value="1"/>
</dbReference>
<evidence type="ECO:0000256" key="1">
    <source>
        <dbReference type="ARBA" id="ARBA00022786"/>
    </source>
</evidence>
<dbReference type="SUPFAM" id="SSF81383">
    <property type="entry name" value="F-box domain"/>
    <property type="match status" value="1"/>
</dbReference>
<dbReference type="InterPro" id="IPR015915">
    <property type="entry name" value="Kelch-typ_b-propeller"/>
</dbReference>
<dbReference type="InterPro" id="IPR045048">
    <property type="entry name" value="FBXO31/39"/>
</dbReference>
<accession>B6TVC0</accession>
<keyword evidence="1" id="KW-0833">Ubl conjugation pathway</keyword>
<dbReference type="FunFam" id="2.120.10.80:FF:000076">
    <property type="entry name" value="F-box/kelch-repeat protein At3g61590 family"/>
    <property type="match status" value="1"/>
</dbReference>
<dbReference type="ExpressionAtlas" id="B6TVC0">
    <property type="expression patterns" value="baseline and differential"/>
</dbReference>
<dbReference type="InterPro" id="IPR001810">
    <property type="entry name" value="F-box_dom"/>
</dbReference>
<dbReference type="EMBL" id="EU968935">
    <property type="protein sequence ID" value="ACG41053.1"/>
    <property type="molecule type" value="mRNA"/>
</dbReference>
<evidence type="ECO:0000259" key="2">
    <source>
        <dbReference type="PROSITE" id="PS50181"/>
    </source>
</evidence>
<dbReference type="InterPro" id="IPR056592">
    <property type="entry name" value="Beta-prop_At3g26010-like"/>
</dbReference>
<proteinExistence type="evidence at transcript level"/>
<organism evidence="3">
    <name type="scientific">Zea mays</name>
    <name type="common">Maize</name>
    <dbReference type="NCBI Taxonomy" id="4577"/>
    <lineage>
        <taxon>Eukaryota</taxon>
        <taxon>Viridiplantae</taxon>
        <taxon>Streptophyta</taxon>
        <taxon>Embryophyta</taxon>
        <taxon>Tracheophyta</taxon>
        <taxon>Spermatophyta</taxon>
        <taxon>Magnoliopsida</taxon>
        <taxon>Liliopsida</taxon>
        <taxon>Poales</taxon>
        <taxon>Poaceae</taxon>
        <taxon>PACMAD clade</taxon>
        <taxon>Panicoideae</taxon>
        <taxon>Andropogonodae</taxon>
        <taxon>Andropogoneae</taxon>
        <taxon>Tripsacinae</taxon>
        <taxon>Zea</taxon>
    </lineage>
</organism>
<dbReference type="Pfam" id="PF24750">
    <property type="entry name" value="b-prop_At3g26010-like"/>
    <property type="match status" value="1"/>
</dbReference>
<dbReference type="Pfam" id="PF12937">
    <property type="entry name" value="F-box-like"/>
    <property type="match status" value="1"/>
</dbReference>
<dbReference type="SMART" id="SM00256">
    <property type="entry name" value="FBOX"/>
    <property type="match status" value="1"/>
</dbReference>
<dbReference type="InterPro" id="IPR036047">
    <property type="entry name" value="F-box-like_dom_sf"/>
</dbReference>
<reference evidence="3" key="1">
    <citation type="journal article" date="2009" name="Plant Mol. Biol.">
        <title>Insights into corn genes derived from large-scale cDNA sequencing.</title>
        <authorList>
            <person name="Alexandrov N.N."/>
            <person name="Brover V.V."/>
            <person name="Freidin S."/>
            <person name="Troukhan M.E."/>
            <person name="Tatarinova T.V."/>
            <person name="Zhang H."/>
            <person name="Swaller T.J."/>
            <person name="Lu Y.P."/>
            <person name="Bouck J."/>
            <person name="Flavell R.B."/>
            <person name="Feldmann K.A."/>
        </authorList>
    </citation>
    <scope>NUCLEOTIDE SEQUENCE</scope>
</reference>
<evidence type="ECO:0000313" key="3">
    <source>
        <dbReference type="EMBL" id="ACG41053.1"/>
    </source>
</evidence>
<feature type="domain" description="F-box" evidence="2">
    <location>
        <begin position="50"/>
        <end position="91"/>
    </location>
</feature>
<dbReference type="SUPFAM" id="SSF50965">
    <property type="entry name" value="Galactose oxidase, central domain"/>
    <property type="match status" value="1"/>
</dbReference>
<dbReference type="Gene3D" id="1.20.1280.50">
    <property type="match status" value="1"/>
</dbReference>
<dbReference type="FunFam" id="1.20.1280.50:FF:000030">
    <property type="entry name" value="F-box/kelch-repeat protein At3g61590"/>
    <property type="match status" value="1"/>
</dbReference>
<dbReference type="Gene3D" id="2.120.10.80">
    <property type="entry name" value="Kelch-type beta propeller"/>
    <property type="match status" value="1"/>
</dbReference>
<protein>
    <submittedName>
        <fullName evidence="3">Kelch motif family protein</fullName>
    </submittedName>
</protein>